<organism evidence="1 2">
    <name type="scientific">Bodo saltans</name>
    <name type="common">Flagellated protozoan</name>
    <dbReference type="NCBI Taxonomy" id="75058"/>
    <lineage>
        <taxon>Eukaryota</taxon>
        <taxon>Discoba</taxon>
        <taxon>Euglenozoa</taxon>
        <taxon>Kinetoplastea</taxon>
        <taxon>Metakinetoplastina</taxon>
        <taxon>Eubodonida</taxon>
        <taxon>Bodonidae</taxon>
        <taxon>Bodo</taxon>
    </lineage>
</organism>
<evidence type="ECO:0000313" key="2">
    <source>
        <dbReference type="Proteomes" id="UP000051952"/>
    </source>
</evidence>
<name>A0A0S4KHW4_BODSA</name>
<dbReference type="OrthoDB" id="10257430at2759"/>
<sequence>MANPYASSDSAQDTADRMTRRMTADIRHRIRKVFPAPDLFSNEWFELSDMYQSIATVAVIEERDVYTQPDHYVSTTLLAAAAASPSVVAGNSQVGKAQTATIWEREDVCVRLVVEEGKTNLMVRTLEDFYAATVSLRTAALC</sequence>
<evidence type="ECO:0000313" key="1">
    <source>
        <dbReference type="EMBL" id="CUI14127.1"/>
    </source>
</evidence>
<dbReference type="Proteomes" id="UP000051952">
    <property type="component" value="Unassembled WGS sequence"/>
</dbReference>
<dbReference type="VEuPathDB" id="TriTrypDB:BSAL_69775"/>
<proteinExistence type="predicted"/>
<gene>
    <name evidence="1" type="ORF">BSAL_69775</name>
</gene>
<keyword evidence="2" id="KW-1185">Reference proteome</keyword>
<reference evidence="2" key="1">
    <citation type="submission" date="2015-09" db="EMBL/GenBank/DDBJ databases">
        <authorList>
            <consortium name="Pathogen Informatics"/>
        </authorList>
    </citation>
    <scope>NUCLEOTIDE SEQUENCE [LARGE SCALE GENOMIC DNA]</scope>
    <source>
        <strain evidence="2">Lake Konstanz</strain>
    </source>
</reference>
<dbReference type="AlphaFoldDB" id="A0A0S4KHW4"/>
<protein>
    <submittedName>
        <fullName evidence="1">Uncharacterized protein</fullName>
    </submittedName>
</protein>
<accession>A0A0S4KHW4</accession>
<dbReference type="EMBL" id="CYKH01000497">
    <property type="protein sequence ID" value="CUI14127.1"/>
    <property type="molecule type" value="Genomic_DNA"/>
</dbReference>